<dbReference type="GO" id="GO:0016020">
    <property type="term" value="C:membrane"/>
    <property type="evidence" value="ECO:0007669"/>
    <property type="project" value="TreeGrafter"/>
</dbReference>
<keyword evidence="2 5" id="KW-0560">Oxidoreductase</keyword>
<evidence type="ECO:0000313" key="7">
    <source>
        <dbReference type="Proteomes" id="UP000294844"/>
    </source>
</evidence>
<proteinExistence type="inferred from homology"/>
<evidence type="ECO:0000313" key="6">
    <source>
        <dbReference type="EMBL" id="TEA05371.1"/>
    </source>
</evidence>
<dbReference type="InterPro" id="IPR002347">
    <property type="entry name" value="SDR_fam"/>
</dbReference>
<comment type="caution">
    <text evidence="5">The sequence shown here is derived from an EMBL/GenBank/DDBJ whole genome shotgun (WGS) entry which is preliminary data.</text>
</comment>
<dbReference type="PIRSF" id="PIRSF000126">
    <property type="entry name" value="11-beta-HSD1"/>
    <property type="match status" value="1"/>
</dbReference>
<evidence type="ECO:0000256" key="2">
    <source>
        <dbReference type="ARBA" id="ARBA00023002"/>
    </source>
</evidence>
<dbReference type="RefSeq" id="WP_234878906.1">
    <property type="nucleotide sequence ID" value="NZ_PECK01000003.1"/>
</dbReference>
<dbReference type="InterPro" id="IPR036291">
    <property type="entry name" value="NAD(P)-bd_dom_sf"/>
</dbReference>
<dbReference type="AlphaFoldDB" id="A0A4R8SH50"/>
<gene>
    <name evidence="5" type="primary">isfD_3</name>
    <name evidence="6" type="synonym">isfD_1</name>
    <name evidence="6" type="ORF">CCUG60883_02676</name>
    <name evidence="5" type="ORF">CCUG60885_02419</name>
</gene>
<protein>
    <submittedName>
        <fullName evidence="5">Sulfoacetaldehyde reductase</fullName>
        <ecNumber evidence="5">1.1.1.313</ecNumber>
    </submittedName>
</protein>
<dbReference type="Gene3D" id="3.40.50.720">
    <property type="entry name" value="NAD(P)-binding Rossmann-like Domain"/>
    <property type="match status" value="1"/>
</dbReference>
<reference evidence="7 8" key="1">
    <citation type="journal article" date="2019" name="Sci. Rep.">
        <title>Extended insight into the Mycobacterium chelonae-abscessus complex through whole genome sequencing of Mycobacterium salmoniphilum outbreak and Mycobacterium salmoniphilum-like strains.</title>
        <authorList>
            <person name="Behra P.R.K."/>
            <person name="Das S."/>
            <person name="Pettersson B.M.F."/>
            <person name="Shirreff L."/>
            <person name="DuCote T."/>
            <person name="Jacobsson K.G."/>
            <person name="Ennis D.G."/>
            <person name="Kirsebom L.A."/>
        </authorList>
    </citation>
    <scope>NUCLEOTIDE SEQUENCE [LARGE SCALE GENOMIC DNA]</scope>
    <source>
        <strain evidence="6 7">CCUG 60883</strain>
        <strain evidence="5 8">CCUG 60885</strain>
    </source>
</reference>
<evidence type="ECO:0000256" key="1">
    <source>
        <dbReference type="ARBA" id="ARBA00006484"/>
    </source>
</evidence>
<keyword evidence="7" id="KW-1185">Reference proteome</keyword>
<dbReference type="PRINTS" id="PR00081">
    <property type="entry name" value="GDHRDH"/>
</dbReference>
<dbReference type="EMBL" id="PECM01000008">
    <property type="protein sequence ID" value="TEA05371.1"/>
    <property type="molecule type" value="Genomic_DNA"/>
</dbReference>
<dbReference type="SUPFAM" id="SSF51735">
    <property type="entry name" value="NAD(P)-binding Rossmann-fold domains"/>
    <property type="match status" value="1"/>
</dbReference>
<evidence type="ECO:0000256" key="4">
    <source>
        <dbReference type="SAM" id="MobiDB-lite"/>
    </source>
</evidence>
<dbReference type="PANTHER" id="PTHR44196:SF2">
    <property type="entry name" value="SHORT-CHAIN DEHYDROGENASE-RELATED"/>
    <property type="match status" value="1"/>
</dbReference>
<dbReference type="EC" id="1.1.1.313" evidence="5"/>
<comment type="similarity">
    <text evidence="1 3">Belongs to the short-chain dehydrogenases/reductases (SDR) family.</text>
</comment>
<dbReference type="PRINTS" id="PR00080">
    <property type="entry name" value="SDRFAMILY"/>
</dbReference>
<evidence type="ECO:0000313" key="8">
    <source>
        <dbReference type="Proteomes" id="UP000295685"/>
    </source>
</evidence>
<dbReference type="Pfam" id="PF00106">
    <property type="entry name" value="adh_short"/>
    <property type="match status" value="1"/>
</dbReference>
<dbReference type="EMBL" id="PECK01000003">
    <property type="protein sequence ID" value="TDZ96276.1"/>
    <property type="molecule type" value="Genomic_DNA"/>
</dbReference>
<dbReference type="GO" id="GO:0016491">
    <property type="term" value="F:oxidoreductase activity"/>
    <property type="evidence" value="ECO:0007669"/>
    <property type="project" value="UniProtKB-KW"/>
</dbReference>
<name>A0A4R8SH50_9MYCO</name>
<sequence>MADGLHASGSSAPDGLHASGSSEPATNSVRPVALVTGPTSGLGGGFARKYASLGYDVVLVARDEQRLSALADELTCRYGVYAEALPADLADAADRAKVAERVAAGVSVLVNNAGFATAGEFWTAAPELLHAQLDVNVTAVMELTRAALPSMVEAGAGTVINVASVAGLVSGRGSTYSASKAWVVSFTEGLANGLLGTGVGMHVLCPGFIHTEFHERAGIEMGTIPEFMWLQVDDVVNACLHDIAAGKVLSVPGVQYKAITSVTRVIPRGLVRKFNSVVGRGRGRT</sequence>
<dbReference type="Proteomes" id="UP000294844">
    <property type="component" value="Unassembled WGS sequence"/>
</dbReference>
<accession>A0A4R8SH50</accession>
<dbReference type="CDD" id="cd05233">
    <property type="entry name" value="SDR_c"/>
    <property type="match status" value="1"/>
</dbReference>
<organism evidence="5 8">
    <name type="scientific">Mycobacteroides salmoniphilum</name>
    <dbReference type="NCBI Taxonomy" id="404941"/>
    <lineage>
        <taxon>Bacteria</taxon>
        <taxon>Bacillati</taxon>
        <taxon>Actinomycetota</taxon>
        <taxon>Actinomycetes</taxon>
        <taxon>Mycobacteriales</taxon>
        <taxon>Mycobacteriaceae</taxon>
        <taxon>Mycobacteroides</taxon>
    </lineage>
</organism>
<evidence type="ECO:0000256" key="3">
    <source>
        <dbReference type="RuleBase" id="RU000363"/>
    </source>
</evidence>
<dbReference type="Proteomes" id="UP000295685">
    <property type="component" value="Unassembled WGS sequence"/>
</dbReference>
<feature type="region of interest" description="Disordered" evidence="4">
    <location>
        <begin position="1"/>
        <end position="29"/>
    </location>
</feature>
<feature type="compositionally biased region" description="Polar residues" evidence="4">
    <location>
        <begin position="19"/>
        <end position="29"/>
    </location>
</feature>
<dbReference type="PANTHER" id="PTHR44196">
    <property type="entry name" value="DEHYDROGENASE/REDUCTASE SDR FAMILY MEMBER 7B"/>
    <property type="match status" value="1"/>
</dbReference>
<evidence type="ECO:0000313" key="5">
    <source>
        <dbReference type="EMBL" id="TDZ96276.1"/>
    </source>
</evidence>